<proteinExistence type="predicted"/>
<dbReference type="AlphaFoldDB" id="A0A3E3IE41"/>
<dbReference type="Pfam" id="PF13676">
    <property type="entry name" value="TIR_2"/>
    <property type="match status" value="1"/>
</dbReference>
<feature type="domain" description="SEFIR" evidence="1">
    <location>
        <begin position="5"/>
        <end position="138"/>
    </location>
</feature>
<dbReference type="GO" id="GO:0007165">
    <property type="term" value="P:signal transduction"/>
    <property type="evidence" value="ECO:0007669"/>
    <property type="project" value="InterPro"/>
</dbReference>
<protein>
    <submittedName>
        <fullName evidence="2">TIR domain-containing protein</fullName>
    </submittedName>
</protein>
<dbReference type="InterPro" id="IPR013568">
    <property type="entry name" value="SEFIR_dom"/>
</dbReference>
<dbReference type="PROSITE" id="PS51534">
    <property type="entry name" value="SEFIR"/>
    <property type="match status" value="1"/>
</dbReference>
<evidence type="ECO:0000313" key="3">
    <source>
        <dbReference type="Proteomes" id="UP000260828"/>
    </source>
</evidence>
<sequence length="477" mass="55598">MSTETKKVFISYSWKVQEKVIELAERLISNGIDVILDVYDLKEGQDKYAFMEQSVNDPSVDKVLIICDRSYMEKANDRSGGVGDETVIISPEIYGQMKQEKFIPIAFEVDEEGKACIPHYLKTRIYIDLTTEDDRYETEYEKLLRNIYQKPVHKKPALGAKPEWLEDETVDLSAIRDIMKQVRGYTGGNTAKADFLVRKASDEFVNAAKQYVLPTDMDIAAGLLKAIDQTKTLRDLFLTYCENLIYSDQLRGEILSELFERLYNELHDAGRRAWSESDFELYDFMIWELFICATAVLLHYEKFSELRKLLVHPYFLRRSYSLMDVEPKNYTAFRKYMRTIEEICKRNCENPQLYTLSGDILVKREKKPILTKEAIANADIVLYQLSKLLNVPDNNSWHDWFPTTYVYFEGTQVLWQKLISKSYCEKLYPLFAVKTIEELKRKIKALTEGREMRHNGAWEAAPKILNSVGIDDIGKFE</sequence>
<gene>
    <name evidence="2" type="ORF">DXC40_17470</name>
</gene>
<comment type="caution">
    <text evidence="2">The sequence shown here is derived from an EMBL/GenBank/DDBJ whole genome shotgun (WGS) entry which is preliminary data.</text>
</comment>
<evidence type="ECO:0000313" key="2">
    <source>
        <dbReference type="EMBL" id="RGE65338.1"/>
    </source>
</evidence>
<dbReference type="RefSeq" id="WP_117547028.1">
    <property type="nucleotide sequence ID" value="NZ_QVME01000014.1"/>
</dbReference>
<organism evidence="2 3">
    <name type="scientific">Anaerotruncus colihominis</name>
    <dbReference type="NCBI Taxonomy" id="169435"/>
    <lineage>
        <taxon>Bacteria</taxon>
        <taxon>Bacillati</taxon>
        <taxon>Bacillota</taxon>
        <taxon>Clostridia</taxon>
        <taxon>Eubacteriales</taxon>
        <taxon>Oscillospiraceae</taxon>
        <taxon>Anaerotruncus</taxon>
    </lineage>
</organism>
<evidence type="ECO:0000259" key="1">
    <source>
        <dbReference type="PROSITE" id="PS51534"/>
    </source>
</evidence>
<dbReference type="Gene3D" id="3.40.50.10140">
    <property type="entry name" value="Toll/interleukin-1 receptor homology (TIR) domain"/>
    <property type="match status" value="1"/>
</dbReference>
<dbReference type="Proteomes" id="UP000260828">
    <property type="component" value="Unassembled WGS sequence"/>
</dbReference>
<dbReference type="InterPro" id="IPR035897">
    <property type="entry name" value="Toll_tir_struct_dom_sf"/>
</dbReference>
<name>A0A3E3IE41_9FIRM</name>
<accession>A0A3E3IE41</accession>
<dbReference type="InterPro" id="IPR000157">
    <property type="entry name" value="TIR_dom"/>
</dbReference>
<reference evidence="2 3" key="1">
    <citation type="submission" date="2018-08" db="EMBL/GenBank/DDBJ databases">
        <title>A genome reference for cultivated species of the human gut microbiota.</title>
        <authorList>
            <person name="Zou Y."/>
            <person name="Xue W."/>
            <person name="Luo G."/>
        </authorList>
    </citation>
    <scope>NUCLEOTIDE SEQUENCE [LARGE SCALE GENOMIC DNA]</scope>
    <source>
        <strain evidence="2 3">TF05-12AC</strain>
    </source>
</reference>
<dbReference type="EMBL" id="QVME01000014">
    <property type="protein sequence ID" value="RGE65338.1"/>
    <property type="molecule type" value="Genomic_DNA"/>
</dbReference>
<dbReference type="SUPFAM" id="SSF52200">
    <property type="entry name" value="Toll/Interleukin receptor TIR domain"/>
    <property type="match status" value="1"/>
</dbReference>